<feature type="repeat" description="RCC1" evidence="6">
    <location>
        <begin position="427"/>
        <end position="478"/>
    </location>
</feature>
<reference evidence="11" key="1">
    <citation type="journal article" date="2023" name="Nat. Commun.">
        <title>Diploid and tetraploid genomes of Acorus and the evolution of monocots.</title>
        <authorList>
            <person name="Ma L."/>
            <person name="Liu K.W."/>
            <person name="Li Z."/>
            <person name="Hsiao Y.Y."/>
            <person name="Qi Y."/>
            <person name="Fu T."/>
            <person name="Tang G.D."/>
            <person name="Zhang D."/>
            <person name="Sun W.H."/>
            <person name="Liu D.K."/>
            <person name="Li Y."/>
            <person name="Chen G.Z."/>
            <person name="Liu X.D."/>
            <person name="Liao X.Y."/>
            <person name="Jiang Y.T."/>
            <person name="Yu X."/>
            <person name="Hao Y."/>
            <person name="Huang J."/>
            <person name="Zhao X.W."/>
            <person name="Ke S."/>
            <person name="Chen Y.Y."/>
            <person name="Wu W.L."/>
            <person name="Hsu J.L."/>
            <person name="Lin Y.F."/>
            <person name="Huang M.D."/>
            <person name="Li C.Y."/>
            <person name="Huang L."/>
            <person name="Wang Z.W."/>
            <person name="Zhao X."/>
            <person name="Zhong W.Y."/>
            <person name="Peng D.H."/>
            <person name="Ahmad S."/>
            <person name="Lan S."/>
            <person name="Zhang J.S."/>
            <person name="Tsai W.C."/>
            <person name="Van de Peer Y."/>
            <person name="Liu Z.J."/>
        </authorList>
    </citation>
    <scope>NUCLEOTIDE SEQUENCE</scope>
    <source>
        <strain evidence="11">SCP</strain>
    </source>
</reference>
<dbReference type="InterPro" id="IPR051210">
    <property type="entry name" value="Ub_ligase/GEF_domain"/>
</dbReference>
<evidence type="ECO:0000256" key="8">
    <source>
        <dbReference type="SAM" id="MobiDB-lite"/>
    </source>
</evidence>
<evidence type="ECO:0000259" key="9">
    <source>
        <dbReference type="PROSITE" id="PS50178"/>
    </source>
</evidence>
<organism evidence="11 12">
    <name type="scientific">Acorus gramineus</name>
    <name type="common">Dwarf sweet flag</name>
    <dbReference type="NCBI Taxonomy" id="55184"/>
    <lineage>
        <taxon>Eukaryota</taxon>
        <taxon>Viridiplantae</taxon>
        <taxon>Streptophyta</taxon>
        <taxon>Embryophyta</taxon>
        <taxon>Tracheophyta</taxon>
        <taxon>Spermatophyta</taxon>
        <taxon>Magnoliopsida</taxon>
        <taxon>Liliopsida</taxon>
        <taxon>Acoraceae</taxon>
        <taxon>Acorus</taxon>
    </lineage>
</organism>
<dbReference type="CDD" id="cd00065">
    <property type="entry name" value="FYVE_like_SF"/>
    <property type="match status" value="1"/>
</dbReference>
<dbReference type="Pfam" id="PF25390">
    <property type="entry name" value="WD40_RLD"/>
    <property type="match status" value="1"/>
</dbReference>
<dbReference type="Pfam" id="PF08381">
    <property type="entry name" value="BRX"/>
    <property type="match status" value="1"/>
</dbReference>
<dbReference type="Gene3D" id="2.30.29.30">
    <property type="entry name" value="Pleckstrin-homology domain (PH domain)/Phosphotyrosine-binding domain (PTB)"/>
    <property type="match status" value="1"/>
</dbReference>
<evidence type="ECO:0000256" key="7">
    <source>
        <dbReference type="SAM" id="Coils"/>
    </source>
</evidence>
<dbReference type="SUPFAM" id="SSF50985">
    <property type="entry name" value="RCC1/BLIP-II"/>
    <property type="match status" value="1"/>
</dbReference>
<feature type="repeat" description="RCC1" evidence="6">
    <location>
        <begin position="309"/>
        <end position="363"/>
    </location>
</feature>
<dbReference type="InterPro" id="IPR011011">
    <property type="entry name" value="Znf_FYVE_PHD"/>
</dbReference>
<dbReference type="InterPro" id="IPR000408">
    <property type="entry name" value="Reg_chr_condens"/>
</dbReference>
<keyword evidence="1" id="KW-0479">Metal-binding</keyword>
<sequence>MADHTRSLHAERDVEQAIFQRYPRPEKEYQSFSLIYNDRSLDLICKDKDEAEVWFVGLKALICRGNNRKWRTESKSDRASSDSPSAYTRRNFPSGLPFDNLHKDSGDTQRIQLPYEISPCNGLGKAFSDVLLYTATAKVSIQSESVSNSLSSLSSGGTENINGRGSAVDAVRVSLSSAVSSSSHGSGHEEFDALGDVFIWGEGIGDGVLGGGMHRVGSLSSSKIDAFLPKPLESAVVLDVHNIACGVGHAALVTRQGEVFTWGEESGGRLGHGVDADIPHPKLVNALGGMNIELVACGEYHTCAVSLSGELYSWGDGTHNSGLLGHGSDVSHWIPKKVSGLMEGVHVSTISCGPWHTAVVTSAGQLFTFGDGTFGALGHGDRISSNLPREVETLKGLRTVRVACGVWHSAAVVEIMVESCSGTSSSGKLFTWGDGDKGQLGHGDRGTRLAPQCVNPLVDLNFCQVACGNNVTVALTTSGRVYTMGSNVCGQLGNPDADGKLPTCVEGRISSSFVEEIACGSFHVAVLTSRTEVYTWGKGANGRLGHGDTDDRNNPTLVEALRDKQVKTVVCGSNFTAVICLHKWVSGADQSICSGCRLPFGFRRKRHNCYNCGLVFCKACSSRKSLKASLAPNINKPYRVCDECYTKLKKGMESGLISRLPKHQSGSSNHISELTEKDTVDPRPRAQISRLSSVDSFKQAETKVSKHTLRSEMDSRPVPAISNGSFQWAKSSNYLSESSKKLVSASVPGSRVTSRATSPVSLRTSPPHSMPQQSLSDLAPTDVTGNDLKNTNDDLSQEVIKLRLQVEEFTQKYRLLEDALERKSGQLQEATAVAEEETAKCKAAKEVIKSLTAQLKDLAERVPERGPTVRKLVSMASNTFNIPSLISSENSASNLAPESNGHTSPPLSNGTRPSTEGPEWVEQDEPGVYITLTSSPEGGKYLKRVRFSRKRFSEKQAEKWWAENRARIHEKYEIVTVEKSNSSLASSEGNDGSIN</sequence>
<dbReference type="PRINTS" id="PR00633">
    <property type="entry name" value="RCCNDNSATION"/>
</dbReference>
<feature type="region of interest" description="Disordered" evidence="8">
    <location>
        <begin position="890"/>
        <end position="924"/>
    </location>
</feature>
<keyword evidence="12" id="KW-1185">Reference proteome</keyword>
<feature type="repeat" description="RCC1" evidence="6">
    <location>
        <begin position="479"/>
        <end position="530"/>
    </location>
</feature>
<dbReference type="InterPro" id="IPR017455">
    <property type="entry name" value="Znf_FYVE-rel"/>
</dbReference>
<feature type="region of interest" description="Disordered" evidence="8">
    <location>
        <begin position="744"/>
        <end position="786"/>
    </location>
</feature>
<feature type="region of interest" description="Disordered" evidence="8">
    <location>
        <begin position="659"/>
        <end position="722"/>
    </location>
</feature>
<dbReference type="Pfam" id="PF13713">
    <property type="entry name" value="BRX_N"/>
    <property type="match status" value="1"/>
</dbReference>
<comment type="caution">
    <text evidence="11">The sequence shown here is derived from an EMBL/GenBank/DDBJ whole genome shotgun (WGS) entry which is preliminary data.</text>
</comment>
<feature type="domain" description="FYVE-type" evidence="9">
    <location>
        <begin position="587"/>
        <end position="649"/>
    </location>
</feature>
<evidence type="ECO:0000259" key="10">
    <source>
        <dbReference type="PROSITE" id="PS51514"/>
    </source>
</evidence>
<keyword evidence="2" id="KW-0677">Repeat</keyword>
<feature type="compositionally biased region" description="Polar residues" evidence="8">
    <location>
        <begin position="751"/>
        <end position="776"/>
    </location>
</feature>
<evidence type="ECO:0000256" key="3">
    <source>
        <dbReference type="ARBA" id="ARBA00022771"/>
    </source>
</evidence>
<dbReference type="FunFam" id="2.130.10.30:FF:000028">
    <property type="entry name" value="PH, RCC1 and FYVE domains-containing protein 1"/>
    <property type="match status" value="1"/>
</dbReference>
<dbReference type="EMBL" id="JAUJYN010000011">
    <property type="protein sequence ID" value="KAK1260846.1"/>
    <property type="molecule type" value="Genomic_DNA"/>
</dbReference>
<evidence type="ECO:0000256" key="6">
    <source>
        <dbReference type="PROSITE-ProRule" id="PRU00235"/>
    </source>
</evidence>
<proteinExistence type="predicted"/>
<dbReference type="Gene3D" id="2.130.10.30">
    <property type="entry name" value="Regulator of chromosome condensation 1/beta-lactamase-inhibitor protein II"/>
    <property type="match status" value="3"/>
</dbReference>
<dbReference type="InterPro" id="IPR009091">
    <property type="entry name" value="RCC1/BLIP-II"/>
</dbReference>
<keyword evidence="7" id="KW-0175">Coiled coil</keyword>
<feature type="region of interest" description="Disordered" evidence="8">
    <location>
        <begin position="72"/>
        <end position="103"/>
    </location>
</feature>
<feature type="compositionally biased region" description="Basic and acidic residues" evidence="8">
    <location>
        <begin position="698"/>
        <end position="715"/>
    </location>
</feature>
<dbReference type="Gene3D" id="3.30.40.10">
    <property type="entry name" value="Zinc/RING finger domain, C3HC4 (zinc finger)"/>
    <property type="match status" value="1"/>
</dbReference>
<dbReference type="Pfam" id="PF01363">
    <property type="entry name" value="FYVE"/>
    <property type="match status" value="1"/>
</dbReference>
<dbReference type="SUPFAM" id="SSF50729">
    <property type="entry name" value="PH domain-like"/>
    <property type="match status" value="1"/>
</dbReference>
<gene>
    <name evidence="11" type="ORF">QJS04_geneDACA013379</name>
</gene>
<dbReference type="InterPro" id="IPR027988">
    <property type="entry name" value="BRX_N"/>
</dbReference>
<feature type="compositionally biased region" description="Basic and acidic residues" evidence="8">
    <location>
        <begin position="673"/>
        <end position="684"/>
    </location>
</feature>
<dbReference type="PANTHER" id="PTHR22870:SF358">
    <property type="entry name" value="REGULATOR OF CHROMOSOME CONDENSATION (RCC1) FAMILY WITH FYVE ZINC FINGER DOMAIN-CONTAINING PROTEIN"/>
    <property type="match status" value="1"/>
</dbReference>
<evidence type="ECO:0000313" key="11">
    <source>
        <dbReference type="EMBL" id="KAK1260846.1"/>
    </source>
</evidence>
<dbReference type="PROSITE" id="PS51514">
    <property type="entry name" value="BRX"/>
    <property type="match status" value="1"/>
</dbReference>
<dbReference type="SMART" id="SM00064">
    <property type="entry name" value="FYVE"/>
    <property type="match status" value="1"/>
</dbReference>
<feature type="domain" description="BRX" evidence="10">
    <location>
        <begin position="918"/>
        <end position="973"/>
    </location>
</feature>
<feature type="compositionally biased region" description="Polar residues" evidence="8">
    <location>
        <begin position="890"/>
        <end position="914"/>
    </location>
</feature>
<evidence type="ECO:0000256" key="4">
    <source>
        <dbReference type="ARBA" id="ARBA00022833"/>
    </source>
</evidence>
<dbReference type="PROSITE" id="PS50178">
    <property type="entry name" value="ZF_FYVE"/>
    <property type="match status" value="1"/>
</dbReference>
<evidence type="ECO:0000256" key="2">
    <source>
        <dbReference type="ARBA" id="ARBA00022737"/>
    </source>
</evidence>
<feature type="repeat" description="RCC1" evidence="6">
    <location>
        <begin position="531"/>
        <end position="582"/>
    </location>
</feature>
<dbReference type="Proteomes" id="UP001179952">
    <property type="component" value="Unassembled WGS sequence"/>
</dbReference>
<keyword evidence="3 5" id="KW-0863">Zinc-finger</keyword>
<dbReference type="InterPro" id="IPR011993">
    <property type="entry name" value="PH-like_dom_sf"/>
</dbReference>
<evidence type="ECO:0000256" key="1">
    <source>
        <dbReference type="ARBA" id="ARBA00022723"/>
    </source>
</evidence>
<name>A0AAV9A9P6_ACOGR</name>
<dbReference type="InterPro" id="IPR058923">
    <property type="entry name" value="RCC1-like_dom"/>
</dbReference>
<dbReference type="PROSITE" id="PS00626">
    <property type="entry name" value="RCC1_2"/>
    <property type="match status" value="3"/>
</dbReference>
<dbReference type="InterPro" id="IPR013591">
    <property type="entry name" value="Brevis_radix_dom"/>
</dbReference>
<dbReference type="GO" id="GO:0008270">
    <property type="term" value="F:zinc ion binding"/>
    <property type="evidence" value="ECO:0007669"/>
    <property type="project" value="UniProtKB-KW"/>
</dbReference>
<feature type="repeat" description="RCC1" evidence="6">
    <location>
        <begin position="195"/>
        <end position="256"/>
    </location>
</feature>
<keyword evidence="4" id="KW-0862">Zinc</keyword>
<feature type="repeat" description="RCC1" evidence="6">
    <location>
        <begin position="257"/>
        <end position="308"/>
    </location>
</feature>
<dbReference type="AlphaFoldDB" id="A0AAV9A9P6"/>
<feature type="repeat" description="RCC1" evidence="6">
    <location>
        <begin position="364"/>
        <end position="415"/>
    </location>
</feature>
<dbReference type="InterPro" id="IPR000306">
    <property type="entry name" value="Znf_FYVE"/>
</dbReference>
<dbReference type="InterPro" id="IPR013083">
    <property type="entry name" value="Znf_RING/FYVE/PHD"/>
</dbReference>
<reference evidence="11" key="2">
    <citation type="submission" date="2023-06" db="EMBL/GenBank/DDBJ databases">
        <authorList>
            <person name="Ma L."/>
            <person name="Liu K.-W."/>
            <person name="Li Z."/>
            <person name="Hsiao Y.-Y."/>
            <person name="Qi Y."/>
            <person name="Fu T."/>
            <person name="Tang G."/>
            <person name="Zhang D."/>
            <person name="Sun W.-H."/>
            <person name="Liu D.-K."/>
            <person name="Li Y."/>
            <person name="Chen G.-Z."/>
            <person name="Liu X.-D."/>
            <person name="Liao X.-Y."/>
            <person name="Jiang Y.-T."/>
            <person name="Yu X."/>
            <person name="Hao Y."/>
            <person name="Huang J."/>
            <person name="Zhao X.-W."/>
            <person name="Ke S."/>
            <person name="Chen Y.-Y."/>
            <person name="Wu W.-L."/>
            <person name="Hsu J.-L."/>
            <person name="Lin Y.-F."/>
            <person name="Huang M.-D."/>
            <person name="Li C.-Y."/>
            <person name="Huang L."/>
            <person name="Wang Z.-W."/>
            <person name="Zhao X."/>
            <person name="Zhong W.-Y."/>
            <person name="Peng D.-H."/>
            <person name="Ahmad S."/>
            <person name="Lan S."/>
            <person name="Zhang J.-S."/>
            <person name="Tsai W.-C."/>
            <person name="Van De Peer Y."/>
            <person name="Liu Z.-J."/>
        </authorList>
    </citation>
    <scope>NUCLEOTIDE SEQUENCE</scope>
    <source>
        <strain evidence="11">SCP</strain>
        <tissue evidence="11">Leaves</tissue>
    </source>
</reference>
<evidence type="ECO:0000313" key="12">
    <source>
        <dbReference type="Proteomes" id="UP001179952"/>
    </source>
</evidence>
<dbReference type="PANTHER" id="PTHR22870">
    <property type="entry name" value="REGULATOR OF CHROMOSOME CONDENSATION"/>
    <property type="match status" value="1"/>
</dbReference>
<protein>
    <submittedName>
        <fullName evidence="11">Ultraviolet-B receptor UVR8</fullName>
    </submittedName>
</protein>
<keyword evidence="11" id="KW-0675">Receptor</keyword>
<accession>A0AAV9A9P6</accession>
<dbReference type="SUPFAM" id="SSF57903">
    <property type="entry name" value="FYVE/PHD zinc finger"/>
    <property type="match status" value="1"/>
</dbReference>
<dbReference type="PROSITE" id="PS50012">
    <property type="entry name" value="RCC1_3"/>
    <property type="match status" value="7"/>
</dbReference>
<evidence type="ECO:0000256" key="5">
    <source>
        <dbReference type="PROSITE-ProRule" id="PRU00091"/>
    </source>
</evidence>
<feature type="coiled-coil region" evidence="7">
    <location>
        <begin position="792"/>
        <end position="861"/>
    </location>
</feature>